<proteinExistence type="predicted"/>
<dbReference type="GO" id="GO:0010026">
    <property type="term" value="P:trichome differentiation"/>
    <property type="evidence" value="ECO:0000318"/>
    <property type="project" value="GO_Central"/>
</dbReference>
<protein>
    <recommendedName>
        <fullName evidence="3">C2H2-type domain-containing protein</fullName>
    </recommendedName>
</protein>
<gene>
    <name evidence="4" type="ORF">CISIN_1g042889mg</name>
</gene>
<dbReference type="GO" id="GO:0005634">
    <property type="term" value="C:nucleus"/>
    <property type="evidence" value="ECO:0000318"/>
    <property type="project" value="GO_Central"/>
</dbReference>
<feature type="compositionally biased region" description="Polar residues" evidence="2">
    <location>
        <begin position="1"/>
        <end position="14"/>
    </location>
</feature>
<keyword evidence="1" id="KW-0862">Zinc</keyword>
<dbReference type="InterPro" id="IPR036236">
    <property type="entry name" value="Znf_C2H2_sf"/>
</dbReference>
<dbReference type="GO" id="GO:0008270">
    <property type="term" value="F:zinc ion binding"/>
    <property type="evidence" value="ECO:0007669"/>
    <property type="project" value="UniProtKB-KW"/>
</dbReference>
<keyword evidence="5" id="KW-1185">Reference proteome</keyword>
<keyword evidence="1" id="KW-0479">Metal-binding</keyword>
<organism evidence="4 5">
    <name type="scientific">Citrus sinensis</name>
    <name type="common">Sweet orange</name>
    <name type="synonym">Citrus aurantium var. sinensis</name>
    <dbReference type="NCBI Taxonomy" id="2711"/>
    <lineage>
        <taxon>Eukaryota</taxon>
        <taxon>Viridiplantae</taxon>
        <taxon>Streptophyta</taxon>
        <taxon>Embryophyta</taxon>
        <taxon>Tracheophyta</taxon>
        <taxon>Spermatophyta</taxon>
        <taxon>Magnoliopsida</taxon>
        <taxon>eudicotyledons</taxon>
        <taxon>Gunneridae</taxon>
        <taxon>Pentapetalae</taxon>
        <taxon>rosids</taxon>
        <taxon>malvids</taxon>
        <taxon>Sapindales</taxon>
        <taxon>Rutaceae</taxon>
        <taxon>Aurantioideae</taxon>
        <taxon>Citrus</taxon>
    </lineage>
</organism>
<dbReference type="EMBL" id="KK784873">
    <property type="protein sequence ID" value="KDO87071.1"/>
    <property type="molecule type" value="Genomic_DNA"/>
</dbReference>
<evidence type="ECO:0000256" key="2">
    <source>
        <dbReference type="SAM" id="MobiDB-lite"/>
    </source>
</evidence>
<evidence type="ECO:0000259" key="3">
    <source>
        <dbReference type="PROSITE" id="PS50157"/>
    </source>
</evidence>
<keyword evidence="1" id="KW-0863">Zinc-finger</keyword>
<dbReference type="PANTHER" id="PTHR46353">
    <property type="entry name" value="ZINC FINGER PROTEIN 5"/>
    <property type="match status" value="1"/>
</dbReference>
<name>A0A067HGJ9_CITSI</name>
<dbReference type="InterPro" id="IPR013087">
    <property type="entry name" value="Znf_C2H2_type"/>
</dbReference>
<dbReference type="SUPFAM" id="SSF57667">
    <property type="entry name" value="beta-beta-alpha zinc fingers"/>
    <property type="match status" value="1"/>
</dbReference>
<dbReference type="SMR" id="A0A067HGJ9"/>
<evidence type="ECO:0000256" key="1">
    <source>
        <dbReference type="PROSITE-ProRule" id="PRU00042"/>
    </source>
</evidence>
<evidence type="ECO:0000313" key="5">
    <source>
        <dbReference type="Proteomes" id="UP000027120"/>
    </source>
</evidence>
<dbReference type="GO" id="GO:0000976">
    <property type="term" value="F:transcription cis-regulatory region binding"/>
    <property type="evidence" value="ECO:0000318"/>
    <property type="project" value="GO_Central"/>
</dbReference>
<dbReference type="InterPro" id="IPR044299">
    <property type="entry name" value="GIS3/ZFP5/ZFP6"/>
</dbReference>
<accession>A0A067HGJ9</accession>
<dbReference type="PROSITE" id="PS00028">
    <property type="entry name" value="ZINC_FINGER_C2H2_1"/>
    <property type="match status" value="1"/>
</dbReference>
<reference evidence="4 5" key="1">
    <citation type="submission" date="2014-04" db="EMBL/GenBank/DDBJ databases">
        <authorList>
            <consortium name="International Citrus Genome Consortium"/>
            <person name="Gmitter F."/>
            <person name="Chen C."/>
            <person name="Farmerie W."/>
            <person name="Harkins T."/>
            <person name="Desany B."/>
            <person name="Mohiuddin M."/>
            <person name="Kodira C."/>
            <person name="Borodovsky M."/>
            <person name="Lomsadze A."/>
            <person name="Burns P."/>
            <person name="Jenkins J."/>
            <person name="Prochnik S."/>
            <person name="Shu S."/>
            <person name="Chapman J."/>
            <person name="Pitluck S."/>
            <person name="Schmutz J."/>
            <person name="Rokhsar D."/>
        </authorList>
    </citation>
    <scope>NUCLEOTIDE SEQUENCE</scope>
</reference>
<dbReference type="Proteomes" id="UP000027120">
    <property type="component" value="Unassembled WGS sequence"/>
</dbReference>
<sequence>MGESSSSAKLPSNEMQRDKQTNHTKPIAALKLFGFPLTDRDQQDKIQDKTRTSGKNRKFECQFCRRAFANSQALGGHQNAHRRGRPRTKRAQFHSDQQRFVSVATAAPIISSHAVKSAPAIYQREFTSDYHRRPWLLSSSPAAPQPLHVAPAIHSHAEFSINLLDQEDIAGVDLHLKLSSSCLNN</sequence>
<dbReference type="GO" id="GO:0009740">
    <property type="term" value="P:gibberellic acid mediated signaling pathway"/>
    <property type="evidence" value="ECO:0000318"/>
    <property type="project" value="GO_Central"/>
</dbReference>
<dbReference type="STRING" id="2711.A0A067HGJ9"/>
<dbReference type="PROSITE" id="PS50157">
    <property type="entry name" value="ZINC_FINGER_C2H2_2"/>
    <property type="match status" value="1"/>
</dbReference>
<feature type="region of interest" description="Disordered" evidence="2">
    <location>
        <begin position="1"/>
        <end position="26"/>
    </location>
</feature>
<feature type="domain" description="C2H2-type" evidence="3">
    <location>
        <begin position="59"/>
        <end position="86"/>
    </location>
</feature>
<evidence type="ECO:0000313" key="4">
    <source>
        <dbReference type="EMBL" id="KDO87071.1"/>
    </source>
</evidence>
<dbReference type="GO" id="GO:0003700">
    <property type="term" value="F:DNA-binding transcription factor activity"/>
    <property type="evidence" value="ECO:0000318"/>
    <property type="project" value="GO_Central"/>
</dbReference>
<dbReference type="GO" id="GO:0010090">
    <property type="term" value="P:trichome morphogenesis"/>
    <property type="evidence" value="ECO:0007669"/>
    <property type="project" value="InterPro"/>
</dbReference>
<dbReference type="AlphaFoldDB" id="A0A067HGJ9"/>
<dbReference type="Gene3D" id="3.30.160.60">
    <property type="entry name" value="Classic Zinc Finger"/>
    <property type="match status" value="1"/>
</dbReference>
<dbReference type="PANTHER" id="PTHR46353:SF11">
    <property type="entry name" value="C2H2-TYPE DOMAIN-CONTAINING PROTEIN"/>
    <property type="match status" value="1"/>
</dbReference>
<dbReference type="GO" id="GO:0009736">
    <property type="term" value="P:cytokinin-activated signaling pathway"/>
    <property type="evidence" value="ECO:0000318"/>
    <property type="project" value="GO_Central"/>
</dbReference>